<dbReference type="EMBL" id="PSNY01000004">
    <property type="protein sequence ID" value="PPE70751.1"/>
    <property type="molecule type" value="Genomic_DNA"/>
</dbReference>
<organism evidence="2 3">
    <name type="scientific">Caldimonas thermodepolymerans</name>
    <dbReference type="NCBI Taxonomy" id="215580"/>
    <lineage>
        <taxon>Bacteria</taxon>
        <taxon>Pseudomonadati</taxon>
        <taxon>Pseudomonadota</taxon>
        <taxon>Betaproteobacteria</taxon>
        <taxon>Burkholderiales</taxon>
        <taxon>Sphaerotilaceae</taxon>
        <taxon>Caldimonas</taxon>
    </lineage>
</organism>
<protein>
    <submittedName>
        <fullName evidence="2">Methyltransferase type 11</fullName>
    </submittedName>
</protein>
<dbReference type="InterPro" id="IPR029063">
    <property type="entry name" value="SAM-dependent_MTases_sf"/>
</dbReference>
<reference evidence="2 3" key="1">
    <citation type="submission" date="2018-02" db="EMBL/GenBank/DDBJ databases">
        <title>Reclassifiation of [Polyangium] brachysporum DSM 7029 as Guopingzhaonella breviflexa gen. nov., sp. nov., a member of the family Comamonadaceae.</title>
        <authorList>
            <person name="Tang B."/>
        </authorList>
    </citation>
    <scope>NUCLEOTIDE SEQUENCE [LARGE SCALE GENOMIC DNA]</scope>
    <source>
        <strain evidence="2 3">DSM 15344</strain>
    </source>
</reference>
<dbReference type="CDD" id="cd02440">
    <property type="entry name" value="AdoMet_MTases"/>
    <property type="match status" value="1"/>
</dbReference>
<dbReference type="Gene3D" id="3.40.50.150">
    <property type="entry name" value="Vaccinia Virus protein VP39"/>
    <property type="match status" value="1"/>
</dbReference>
<dbReference type="GO" id="GO:0008757">
    <property type="term" value="F:S-adenosylmethionine-dependent methyltransferase activity"/>
    <property type="evidence" value="ECO:0007669"/>
    <property type="project" value="InterPro"/>
</dbReference>
<proteinExistence type="predicted"/>
<sequence>MPGMKTSSAIPGRNVPASAASTWCWARRVAVQWLRRRLGLAVRLDTDDRRLLEQCILPYYAARADVRRVLFVGVGWYTEAYEALFAGRRYVTLDMDPRVARHGSRQHHVVGSAVEAGQLFGPGAFDLVVFNGVFGWGLDERADVNAALESFHHVLRPGGELVVGWNDVALRRPYEFSSSEALRHFEPVTLPPLGVAQLQLETDNRHRFEFYRRP</sequence>
<keyword evidence="2" id="KW-0489">Methyltransferase</keyword>
<dbReference type="Pfam" id="PF08241">
    <property type="entry name" value="Methyltransf_11"/>
    <property type="match status" value="1"/>
</dbReference>
<comment type="caution">
    <text evidence="2">The sequence shown here is derived from an EMBL/GenBank/DDBJ whole genome shotgun (WGS) entry which is preliminary data.</text>
</comment>
<evidence type="ECO:0000313" key="2">
    <source>
        <dbReference type="EMBL" id="PPE70751.1"/>
    </source>
</evidence>
<evidence type="ECO:0000259" key="1">
    <source>
        <dbReference type="Pfam" id="PF08241"/>
    </source>
</evidence>
<evidence type="ECO:0000313" key="3">
    <source>
        <dbReference type="Proteomes" id="UP000239406"/>
    </source>
</evidence>
<gene>
    <name evidence="2" type="ORF">C1702_04190</name>
</gene>
<feature type="domain" description="Methyltransferase type 11" evidence="1">
    <location>
        <begin position="73"/>
        <end position="163"/>
    </location>
</feature>
<dbReference type="GO" id="GO:0032259">
    <property type="term" value="P:methylation"/>
    <property type="evidence" value="ECO:0007669"/>
    <property type="project" value="UniProtKB-KW"/>
</dbReference>
<keyword evidence="3" id="KW-1185">Reference proteome</keyword>
<dbReference type="Proteomes" id="UP000239406">
    <property type="component" value="Unassembled WGS sequence"/>
</dbReference>
<dbReference type="InterPro" id="IPR013216">
    <property type="entry name" value="Methyltransf_11"/>
</dbReference>
<keyword evidence="2" id="KW-0808">Transferase</keyword>
<accession>A0A2S5T6Z6</accession>
<dbReference type="SUPFAM" id="SSF53335">
    <property type="entry name" value="S-adenosyl-L-methionine-dependent methyltransferases"/>
    <property type="match status" value="1"/>
</dbReference>
<dbReference type="AlphaFoldDB" id="A0A2S5T6Z6"/>
<name>A0A2S5T6Z6_9BURK</name>